<accession>A0A6B0U3F7</accession>
<sequence>MLVVCASSVVRLISSWLWQSVARLCLGKHLGTLDCGLHHDVSGIAEASASKLQDRSVALVPGPGNHFVDLWFP</sequence>
<proteinExistence type="predicted"/>
<dbReference type="AlphaFoldDB" id="A0A6B0U3F7"/>
<name>A0A6B0U3F7_IXORI</name>
<reference evidence="1" key="1">
    <citation type="submission" date="2019-12" db="EMBL/GenBank/DDBJ databases">
        <title>An insight into the sialome of adult female Ixodes ricinus ticks feeding for 6 days.</title>
        <authorList>
            <person name="Perner J."/>
            <person name="Ribeiro J.M.C."/>
        </authorList>
    </citation>
    <scope>NUCLEOTIDE SEQUENCE</scope>
    <source>
        <strain evidence="1">Semi-engorged</strain>
        <tissue evidence="1">Salivary glands</tissue>
    </source>
</reference>
<evidence type="ECO:0000313" key="1">
    <source>
        <dbReference type="EMBL" id="MXU83055.1"/>
    </source>
</evidence>
<protein>
    <submittedName>
        <fullName evidence="1">Putative secreted protein</fullName>
    </submittedName>
</protein>
<organism evidence="1">
    <name type="scientific">Ixodes ricinus</name>
    <name type="common">Common tick</name>
    <name type="synonym">Acarus ricinus</name>
    <dbReference type="NCBI Taxonomy" id="34613"/>
    <lineage>
        <taxon>Eukaryota</taxon>
        <taxon>Metazoa</taxon>
        <taxon>Ecdysozoa</taxon>
        <taxon>Arthropoda</taxon>
        <taxon>Chelicerata</taxon>
        <taxon>Arachnida</taxon>
        <taxon>Acari</taxon>
        <taxon>Parasitiformes</taxon>
        <taxon>Ixodida</taxon>
        <taxon>Ixodoidea</taxon>
        <taxon>Ixodidae</taxon>
        <taxon>Ixodinae</taxon>
        <taxon>Ixodes</taxon>
    </lineage>
</organism>
<dbReference type="EMBL" id="GIFC01000972">
    <property type="protein sequence ID" value="MXU83055.1"/>
    <property type="molecule type" value="Transcribed_RNA"/>
</dbReference>